<dbReference type="AlphaFoldDB" id="A0A1Y4LA47"/>
<dbReference type="PROSITE" id="PS51679">
    <property type="entry name" value="SAM_MT_C5"/>
    <property type="match status" value="1"/>
</dbReference>
<dbReference type="PROSITE" id="PS00094">
    <property type="entry name" value="C5_MTASE_1"/>
    <property type="match status" value="1"/>
</dbReference>
<evidence type="ECO:0000256" key="4">
    <source>
        <dbReference type="ARBA" id="ARBA00022747"/>
    </source>
</evidence>
<dbReference type="SUPFAM" id="SSF53335">
    <property type="entry name" value="S-adenosyl-L-methionine-dependent methyltransferases"/>
    <property type="match status" value="1"/>
</dbReference>
<proteinExistence type="inferred from homology"/>
<dbReference type="InterPro" id="IPR001525">
    <property type="entry name" value="C5_MeTfrase"/>
</dbReference>
<evidence type="ECO:0000256" key="5">
    <source>
        <dbReference type="PROSITE-ProRule" id="PRU01016"/>
    </source>
</evidence>
<evidence type="ECO:0000256" key="6">
    <source>
        <dbReference type="RuleBase" id="RU000416"/>
    </source>
</evidence>
<dbReference type="GO" id="GO:0003886">
    <property type="term" value="F:DNA (cytosine-5-)-methyltransferase activity"/>
    <property type="evidence" value="ECO:0007669"/>
    <property type="project" value="UniProtKB-EC"/>
</dbReference>
<dbReference type="Gene3D" id="3.40.50.150">
    <property type="entry name" value="Vaccinia Virus protein VP39"/>
    <property type="match status" value="1"/>
</dbReference>
<dbReference type="InterPro" id="IPR029063">
    <property type="entry name" value="SAM-dependent_MTases_sf"/>
</dbReference>
<dbReference type="Gene3D" id="3.90.120.10">
    <property type="entry name" value="DNA Methylase, subunit A, domain 2"/>
    <property type="match status" value="1"/>
</dbReference>
<evidence type="ECO:0000256" key="7">
    <source>
        <dbReference type="RuleBase" id="RU000417"/>
    </source>
</evidence>
<comment type="similarity">
    <text evidence="5 6">Belongs to the class I-like SAM-binding methyltransferase superfamily. C5-methyltransferase family.</text>
</comment>
<dbReference type="InterPro" id="IPR050390">
    <property type="entry name" value="C5-Methyltransferase"/>
</dbReference>
<evidence type="ECO:0000256" key="2">
    <source>
        <dbReference type="ARBA" id="ARBA00022679"/>
    </source>
</evidence>
<evidence type="ECO:0000256" key="1">
    <source>
        <dbReference type="ARBA" id="ARBA00022603"/>
    </source>
</evidence>
<evidence type="ECO:0000256" key="3">
    <source>
        <dbReference type="ARBA" id="ARBA00022691"/>
    </source>
</evidence>
<comment type="caution">
    <text evidence="8">The sequence shown here is derived from an EMBL/GenBank/DDBJ whole genome shotgun (WGS) entry which is preliminary data.</text>
</comment>
<dbReference type="EC" id="2.1.1.37" evidence="7"/>
<evidence type="ECO:0000313" key="8">
    <source>
        <dbReference type="EMBL" id="OUP52349.1"/>
    </source>
</evidence>
<reference evidence="9" key="1">
    <citation type="submission" date="2017-04" db="EMBL/GenBank/DDBJ databases">
        <title>Function of individual gut microbiota members based on whole genome sequencing of pure cultures obtained from chicken caecum.</title>
        <authorList>
            <person name="Medvecky M."/>
            <person name="Cejkova D."/>
            <person name="Polansky O."/>
            <person name="Karasova D."/>
            <person name="Kubasova T."/>
            <person name="Cizek A."/>
            <person name="Rychlik I."/>
        </authorList>
    </citation>
    <scope>NUCLEOTIDE SEQUENCE [LARGE SCALE GENOMIC DNA]</scope>
    <source>
        <strain evidence="9">An180</strain>
    </source>
</reference>
<keyword evidence="3 5" id="KW-0949">S-adenosyl-L-methionine</keyword>
<evidence type="ECO:0000313" key="9">
    <source>
        <dbReference type="Proteomes" id="UP000195897"/>
    </source>
</evidence>
<sequence>MEDHMNTHYAISLFSGAGGLDLGIEAAGFVTRLCTDIDDFSCKTLELNKSRQHGTFLQEATIAQRNIKEYPTEEILKDAGLTREQVDLVYGGPPCQAFSVFGKRQGINDPRGTLLWDYIRVIREIQPKSFIFENVAGILTVDDGRVFEMLKAALETDESGKKCYNLSSALFNTAAYGVPQYRQRVIIYGVRSHEAIPLPVETHYTQPDAPIAGLLPPVTVATAFKGLPDAPSNVIANHIGRVHGPAVIERYKNMGYGERDSKTRINRLDPNKPSYTIVVGSDKGGGKGHIHPFLPREVTPRESARIQTFPDFWEFTGTSRHPIRQVGNAVPPLFAGVIASNLLRYGFGEADAPNYAELVHRLGLSYLE</sequence>
<comment type="catalytic activity">
    <reaction evidence="7">
        <text>a 2'-deoxycytidine in DNA + S-adenosyl-L-methionine = a 5-methyl-2'-deoxycytidine in DNA + S-adenosyl-L-homocysteine + H(+)</text>
        <dbReference type="Rhea" id="RHEA:13681"/>
        <dbReference type="Rhea" id="RHEA-COMP:11369"/>
        <dbReference type="Rhea" id="RHEA-COMP:11370"/>
        <dbReference type="ChEBI" id="CHEBI:15378"/>
        <dbReference type="ChEBI" id="CHEBI:57856"/>
        <dbReference type="ChEBI" id="CHEBI:59789"/>
        <dbReference type="ChEBI" id="CHEBI:85452"/>
        <dbReference type="ChEBI" id="CHEBI:85454"/>
        <dbReference type="EC" id="2.1.1.37"/>
    </reaction>
</comment>
<dbReference type="PANTHER" id="PTHR10629:SF52">
    <property type="entry name" value="DNA (CYTOSINE-5)-METHYLTRANSFERASE 1"/>
    <property type="match status" value="1"/>
</dbReference>
<dbReference type="NCBIfam" id="TIGR00675">
    <property type="entry name" value="dcm"/>
    <property type="match status" value="1"/>
</dbReference>
<gene>
    <name evidence="8" type="ORF">B5F17_09950</name>
</gene>
<organism evidence="8 9">
    <name type="scientific">Butyricicoccus pullicaecorum</name>
    <dbReference type="NCBI Taxonomy" id="501571"/>
    <lineage>
        <taxon>Bacteria</taxon>
        <taxon>Bacillati</taxon>
        <taxon>Bacillota</taxon>
        <taxon>Clostridia</taxon>
        <taxon>Eubacteriales</taxon>
        <taxon>Butyricicoccaceae</taxon>
        <taxon>Butyricicoccus</taxon>
    </lineage>
</organism>
<accession>A0A1Y4LA47</accession>
<dbReference type="GO" id="GO:0009307">
    <property type="term" value="P:DNA restriction-modification system"/>
    <property type="evidence" value="ECO:0007669"/>
    <property type="project" value="UniProtKB-KW"/>
</dbReference>
<name>A0A1Y4LA47_9FIRM</name>
<dbReference type="Pfam" id="PF00145">
    <property type="entry name" value="DNA_methylase"/>
    <property type="match status" value="1"/>
</dbReference>
<keyword evidence="4" id="KW-0680">Restriction system</keyword>
<dbReference type="InterPro" id="IPR018117">
    <property type="entry name" value="C5_DNA_meth_AS"/>
</dbReference>
<keyword evidence="1 5" id="KW-0489">Methyltransferase</keyword>
<dbReference type="PANTHER" id="PTHR10629">
    <property type="entry name" value="CYTOSINE-SPECIFIC METHYLTRANSFERASE"/>
    <property type="match status" value="1"/>
</dbReference>
<dbReference type="PRINTS" id="PR00105">
    <property type="entry name" value="C5METTRFRASE"/>
</dbReference>
<feature type="active site" evidence="5">
    <location>
        <position position="95"/>
    </location>
</feature>
<dbReference type="GO" id="GO:0032259">
    <property type="term" value="P:methylation"/>
    <property type="evidence" value="ECO:0007669"/>
    <property type="project" value="UniProtKB-KW"/>
</dbReference>
<dbReference type="EMBL" id="NFKK01000011">
    <property type="protein sequence ID" value="OUP52349.1"/>
    <property type="molecule type" value="Genomic_DNA"/>
</dbReference>
<keyword evidence="2 5" id="KW-0808">Transferase</keyword>
<dbReference type="Proteomes" id="UP000195897">
    <property type="component" value="Unassembled WGS sequence"/>
</dbReference>
<protein>
    <recommendedName>
        <fullName evidence="7">Cytosine-specific methyltransferase</fullName>
        <ecNumber evidence="7">2.1.1.37</ecNumber>
    </recommendedName>
</protein>